<dbReference type="Proteomes" id="UP000006250">
    <property type="component" value="Unassembled WGS sequence"/>
</dbReference>
<keyword evidence="1" id="KW-0175">Coiled coil</keyword>
<dbReference type="EMBL" id="AECZ01000038">
    <property type="protein sequence ID" value="EFL49595.1"/>
    <property type="molecule type" value="Genomic_DNA"/>
</dbReference>
<feature type="transmembrane region" description="Helical" evidence="2">
    <location>
        <begin position="6"/>
        <end position="31"/>
    </location>
</feature>
<keyword evidence="2" id="KW-0472">Membrane</keyword>
<comment type="caution">
    <text evidence="3">The sequence shown here is derived from an EMBL/GenBank/DDBJ whole genome shotgun (WGS) entry which is preliminary data.</text>
</comment>
<dbReference type="eggNOG" id="ENOG50318FY">
    <property type="taxonomic scope" value="Bacteria"/>
</dbReference>
<evidence type="ECO:0000313" key="3">
    <source>
        <dbReference type="EMBL" id="EFL49595.1"/>
    </source>
</evidence>
<keyword evidence="4" id="KW-1185">Reference proteome</keyword>
<proteinExistence type="predicted"/>
<dbReference type="STRING" id="596151.DesfrDRAFT_3659"/>
<evidence type="ECO:0000313" key="4">
    <source>
        <dbReference type="Proteomes" id="UP000006250"/>
    </source>
</evidence>
<gene>
    <name evidence="3" type="ORF">DesfrDRAFT_3659</name>
</gene>
<protein>
    <recommendedName>
        <fullName evidence="5">Phage shock protein B</fullName>
    </recommendedName>
</protein>
<accession>E1K1A9</accession>
<evidence type="ECO:0008006" key="5">
    <source>
        <dbReference type="Google" id="ProtNLM"/>
    </source>
</evidence>
<organism evidence="3 4">
    <name type="scientific">Solidesulfovibrio fructosivorans JJ]</name>
    <dbReference type="NCBI Taxonomy" id="596151"/>
    <lineage>
        <taxon>Bacteria</taxon>
        <taxon>Pseudomonadati</taxon>
        <taxon>Thermodesulfobacteriota</taxon>
        <taxon>Desulfovibrionia</taxon>
        <taxon>Desulfovibrionales</taxon>
        <taxon>Desulfovibrionaceae</taxon>
        <taxon>Solidesulfovibrio</taxon>
    </lineage>
</organism>
<dbReference type="AlphaFoldDB" id="E1K1A9"/>
<keyword evidence="2" id="KW-1133">Transmembrane helix</keyword>
<keyword evidence="2" id="KW-0812">Transmembrane</keyword>
<feature type="coiled-coil region" evidence="1">
    <location>
        <begin position="53"/>
        <end position="80"/>
    </location>
</feature>
<name>E1K1A9_SOLFR</name>
<evidence type="ECO:0000256" key="1">
    <source>
        <dbReference type="SAM" id="Coils"/>
    </source>
</evidence>
<dbReference type="RefSeq" id="WP_005996347.1">
    <property type="nucleotide sequence ID" value="NZ_AECZ01000038.1"/>
</dbReference>
<reference evidence="3 4" key="1">
    <citation type="submission" date="2010-08" db="EMBL/GenBank/DDBJ databases">
        <title>The draft genome of Desulfovibrio fructosovorans JJ.</title>
        <authorList>
            <consortium name="US DOE Joint Genome Institute (JGI-PGF)"/>
            <person name="Lucas S."/>
            <person name="Copeland A."/>
            <person name="Lapidus A."/>
            <person name="Cheng J.-F."/>
            <person name="Bruce D."/>
            <person name="Goodwin L."/>
            <person name="Pitluck S."/>
            <person name="Land M.L."/>
            <person name="Hauser L."/>
            <person name="Chang Y.-J."/>
            <person name="Jeffries C."/>
            <person name="Wall J.D."/>
            <person name="Stahl D.A."/>
            <person name="Arkin A.P."/>
            <person name="Dehal P."/>
            <person name="Stolyar S.M."/>
            <person name="Hazen T.C."/>
            <person name="Woyke T.J."/>
        </authorList>
    </citation>
    <scope>NUCLEOTIDE SEQUENCE [LARGE SCALE GENOMIC DNA]</scope>
    <source>
        <strain evidence="3 4">JJ</strain>
    </source>
</reference>
<evidence type="ECO:0000256" key="2">
    <source>
        <dbReference type="SAM" id="Phobius"/>
    </source>
</evidence>
<dbReference type="OrthoDB" id="10008021at2"/>
<sequence>MYGHHAFFYGGGHFLWQILLIVVVIAAIAALRRRRDRVERAGRDADTEAVALLEEVQSTLSRLEDRVRNLETLMERDADKRGKS</sequence>